<name>A0ACC2UGC7_9FUNG</name>
<accession>A0ACC2UGC7</accession>
<reference evidence="1" key="1">
    <citation type="submission" date="2022-04" db="EMBL/GenBank/DDBJ databases">
        <title>Genome of the entomopathogenic fungus Entomophthora muscae.</title>
        <authorList>
            <person name="Elya C."/>
            <person name="Lovett B.R."/>
            <person name="Lee E."/>
            <person name="Macias A.M."/>
            <person name="Hajek A.E."/>
            <person name="De Bivort B.L."/>
            <person name="Kasson M.T."/>
            <person name="De Fine Licht H.H."/>
            <person name="Stajich J.E."/>
        </authorList>
    </citation>
    <scope>NUCLEOTIDE SEQUENCE</scope>
    <source>
        <strain evidence="1">Berkeley</strain>
    </source>
</reference>
<evidence type="ECO:0000313" key="2">
    <source>
        <dbReference type="Proteomes" id="UP001165960"/>
    </source>
</evidence>
<dbReference type="Proteomes" id="UP001165960">
    <property type="component" value="Unassembled WGS sequence"/>
</dbReference>
<evidence type="ECO:0000313" key="1">
    <source>
        <dbReference type="EMBL" id="KAJ9085874.1"/>
    </source>
</evidence>
<dbReference type="EMBL" id="QTSX02000741">
    <property type="protein sequence ID" value="KAJ9085874.1"/>
    <property type="molecule type" value="Genomic_DNA"/>
</dbReference>
<protein>
    <submittedName>
        <fullName evidence="1">Uncharacterized protein</fullName>
    </submittedName>
</protein>
<comment type="caution">
    <text evidence="1">The sequence shown here is derived from an EMBL/GenBank/DDBJ whole genome shotgun (WGS) entry which is preliminary data.</text>
</comment>
<sequence length="132" mass="15088">MFINAAKKRSVLSSFKPNYAPKATKTQLKLELAKFQRTLNADFPIFNRSSYRHLKEASQQLVIYQLQTCLTSINIHFATNPLPTRAALTLACQLYIDIHPTLQSSTPFLLARFILINALHTLKFNYNLPSFT</sequence>
<gene>
    <name evidence="1" type="ORF">DSO57_1009714</name>
</gene>
<organism evidence="1 2">
    <name type="scientific">Entomophthora muscae</name>
    <dbReference type="NCBI Taxonomy" id="34485"/>
    <lineage>
        <taxon>Eukaryota</taxon>
        <taxon>Fungi</taxon>
        <taxon>Fungi incertae sedis</taxon>
        <taxon>Zoopagomycota</taxon>
        <taxon>Entomophthoromycotina</taxon>
        <taxon>Entomophthoromycetes</taxon>
        <taxon>Entomophthorales</taxon>
        <taxon>Entomophthoraceae</taxon>
        <taxon>Entomophthora</taxon>
    </lineage>
</organism>
<keyword evidence="2" id="KW-1185">Reference proteome</keyword>
<proteinExistence type="predicted"/>